<evidence type="ECO:0000259" key="3">
    <source>
        <dbReference type="Pfam" id="PF22754"/>
    </source>
</evidence>
<proteinExistence type="predicted"/>
<keyword evidence="5" id="KW-1185">Reference proteome</keyword>
<gene>
    <name evidence="4" type="ORF">KI387_043064</name>
</gene>
<dbReference type="InterPro" id="IPR054502">
    <property type="entry name" value="bHLH-TF_ACT-like_plant"/>
</dbReference>
<dbReference type="PANTHER" id="PTHR31945:SF11">
    <property type="entry name" value="TRANSCRIPTION FACTOR ABORTED MICROSPORES"/>
    <property type="match status" value="1"/>
</dbReference>
<organism evidence="4 5">
    <name type="scientific">Taxus chinensis</name>
    <name type="common">Chinese yew</name>
    <name type="synonym">Taxus wallichiana var. chinensis</name>
    <dbReference type="NCBI Taxonomy" id="29808"/>
    <lineage>
        <taxon>Eukaryota</taxon>
        <taxon>Viridiplantae</taxon>
        <taxon>Streptophyta</taxon>
        <taxon>Embryophyta</taxon>
        <taxon>Tracheophyta</taxon>
        <taxon>Spermatophyta</taxon>
        <taxon>Pinopsida</taxon>
        <taxon>Pinidae</taxon>
        <taxon>Conifers II</taxon>
        <taxon>Cupressales</taxon>
        <taxon>Taxaceae</taxon>
        <taxon>Taxus</taxon>
    </lineage>
</organism>
<dbReference type="AlphaFoldDB" id="A0AA38F7T2"/>
<evidence type="ECO:0000313" key="4">
    <source>
        <dbReference type="EMBL" id="KAH9291745.1"/>
    </source>
</evidence>
<accession>A0AA38F7T2</accession>
<keyword evidence="2" id="KW-0539">Nucleus</keyword>
<feature type="domain" description="Plant bHLH transcription factor ACT-like" evidence="3">
    <location>
        <begin position="94"/>
        <end position="143"/>
    </location>
</feature>
<evidence type="ECO:0000313" key="5">
    <source>
        <dbReference type="Proteomes" id="UP000824469"/>
    </source>
</evidence>
<feature type="non-terminal residue" evidence="4">
    <location>
        <position position="1"/>
    </location>
</feature>
<name>A0AA38F7T2_TAXCH</name>
<evidence type="ECO:0000256" key="1">
    <source>
        <dbReference type="ARBA" id="ARBA00004123"/>
    </source>
</evidence>
<evidence type="ECO:0000256" key="2">
    <source>
        <dbReference type="ARBA" id="ARBA00023242"/>
    </source>
</evidence>
<reference evidence="4 5" key="1">
    <citation type="journal article" date="2021" name="Nat. Plants">
        <title>The Taxus genome provides insights into paclitaxel biosynthesis.</title>
        <authorList>
            <person name="Xiong X."/>
            <person name="Gou J."/>
            <person name="Liao Q."/>
            <person name="Li Y."/>
            <person name="Zhou Q."/>
            <person name="Bi G."/>
            <person name="Li C."/>
            <person name="Du R."/>
            <person name="Wang X."/>
            <person name="Sun T."/>
            <person name="Guo L."/>
            <person name="Liang H."/>
            <person name="Lu P."/>
            <person name="Wu Y."/>
            <person name="Zhang Z."/>
            <person name="Ro D.K."/>
            <person name="Shang Y."/>
            <person name="Huang S."/>
            <person name="Yan J."/>
        </authorList>
    </citation>
    <scope>NUCLEOTIDE SEQUENCE [LARGE SCALE GENOMIC DNA]</scope>
    <source>
        <strain evidence="4">Ta-2019</strain>
    </source>
</reference>
<sequence length="149" mass="16809">MILETPRIKSFVQLQKDKASIVGETIDYVKKIERTLEKLRACKAQRQASPRPTKLRESGASHAFQKLDIPNCEPAVNVAEEPKSIRAQWKSGKVEVEDFGGHAVIKITSKWKRRLAMQIHVALEECKVDVLQSNVTTVGDNIIQFTTIQ</sequence>
<dbReference type="GO" id="GO:0005634">
    <property type="term" value="C:nucleus"/>
    <property type="evidence" value="ECO:0007669"/>
    <property type="project" value="UniProtKB-SubCell"/>
</dbReference>
<comment type="subcellular location">
    <subcellularLocation>
        <location evidence="1">Nucleus</location>
    </subcellularLocation>
</comment>
<dbReference type="Proteomes" id="UP000824469">
    <property type="component" value="Unassembled WGS sequence"/>
</dbReference>
<dbReference type="Pfam" id="PF22754">
    <property type="entry name" value="bHLH-TF_ACT-like_plant"/>
    <property type="match status" value="1"/>
</dbReference>
<dbReference type="EMBL" id="JAHRHJ020003426">
    <property type="protein sequence ID" value="KAH9291745.1"/>
    <property type="molecule type" value="Genomic_DNA"/>
</dbReference>
<dbReference type="GO" id="GO:0043565">
    <property type="term" value="F:sequence-specific DNA binding"/>
    <property type="evidence" value="ECO:0007669"/>
    <property type="project" value="TreeGrafter"/>
</dbReference>
<comment type="caution">
    <text evidence="4">The sequence shown here is derived from an EMBL/GenBank/DDBJ whole genome shotgun (WGS) entry which is preliminary data.</text>
</comment>
<dbReference type="PANTHER" id="PTHR31945">
    <property type="entry name" value="TRANSCRIPTION FACTOR SCREAM2-RELATED"/>
    <property type="match status" value="1"/>
</dbReference>
<dbReference type="InterPro" id="IPR051358">
    <property type="entry name" value="TF_AMS/ICE1/BHLH6-like"/>
</dbReference>
<dbReference type="GO" id="GO:0003700">
    <property type="term" value="F:DNA-binding transcription factor activity"/>
    <property type="evidence" value="ECO:0007669"/>
    <property type="project" value="TreeGrafter"/>
</dbReference>
<protein>
    <recommendedName>
        <fullName evidence="3">Plant bHLH transcription factor ACT-like domain-containing protein</fullName>
    </recommendedName>
</protein>